<evidence type="ECO:0000256" key="8">
    <source>
        <dbReference type="ARBA" id="ARBA00022777"/>
    </source>
</evidence>
<keyword evidence="10" id="KW-1133">Transmembrane helix</keyword>
<feature type="region of interest" description="Disordered" evidence="16">
    <location>
        <begin position="405"/>
        <end position="436"/>
    </location>
</feature>
<feature type="non-terminal residue" evidence="19">
    <location>
        <position position="436"/>
    </location>
</feature>
<keyword evidence="5" id="KW-0812">Transmembrane</keyword>
<sequence length="436" mass="40188">MQHTFTFAARAVRPLRRPLLAGFGLLLALAGAAQAQTSSFAYTGGLQTYTVPAGIRAVEVVATGASGGTYNNNFNAAHLNGAVVRATLTVVPGEVLTVAVGGQGGNGSLTLFNGAGGYNGGGVGKYSGGGGGATDVRRASSAGSTGDYLTTRNALLVAGGSGGAGLDNTTLYSALGGGGGVPNGGDGQGRGTPGLGATQTAPGGGGVPGSGATGGSGNSSGLRCGGGGGGYYGGGGASTTSGGSGGGGGSSWVMPTGSRDISYRLAPAVNNGSVTITPVVAYAYTGGPQTYIVPAGVKAVRVTATGASGGTGGGSVAPAKGAVVQATVFVTPGEVLTLYVGGAGSSGGSGTVAGGYNGGGNGRDSGAGGGATDVRRASSAGSTGDYLTTRNALVVAGGGGGSDYTAASAGGSGGVPVGADGVGGGTPGRGATQAGP</sequence>
<evidence type="ECO:0000256" key="10">
    <source>
        <dbReference type="ARBA" id="ARBA00022989"/>
    </source>
</evidence>
<keyword evidence="15" id="KW-0325">Glycoprotein</keyword>
<keyword evidence="20" id="KW-1185">Reference proteome</keyword>
<feature type="domain" description="ALK/LTK-like glycine-rich" evidence="18">
    <location>
        <begin position="62"/>
        <end position="257"/>
    </location>
</feature>
<keyword evidence="9" id="KW-0067">ATP-binding</keyword>
<keyword evidence="6 17" id="KW-0732">Signal</keyword>
<dbReference type="EC" id="2.7.10.1" evidence="2"/>
<evidence type="ECO:0000256" key="9">
    <source>
        <dbReference type="ARBA" id="ARBA00022840"/>
    </source>
</evidence>
<organism evidence="19 20">
    <name type="scientific">Hymenobacter lucidus</name>
    <dbReference type="NCBI Taxonomy" id="2880930"/>
    <lineage>
        <taxon>Bacteria</taxon>
        <taxon>Pseudomonadati</taxon>
        <taxon>Bacteroidota</taxon>
        <taxon>Cytophagia</taxon>
        <taxon>Cytophagales</taxon>
        <taxon>Hymenobacteraceae</taxon>
        <taxon>Hymenobacter</taxon>
    </lineage>
</organism>
<evidence type="ECO:0000256" key="5">
    <source>
        <dbReference type="ARBA" id="ARBA00022692"/>
    </source>
</evidence>
<dbReference type="Pfam" id="PF12810">
    <property type="entry name" value="ALK_LTK_GRD"/>
    <property type="match status" value="2"/>
</dbReference>
<evidence type="ECO:0000256" key="14">
    <source>
        <dbReference type="ARBA" id="ARBA00023170"/>
    </source>
</evidence>
<evidence type="ECO:0000256" key="12">
    <source>
        <dbReference type="ARBA" id="ARBA00023137"/>
    </source>
</evidence>
<keyword evidence="13" id="KW-1015">Disulfide bond</keyword>
<evidence type="ECO:0000313" key="20">
    <source>
        <dbReference type="Proteomes" id="UP001165296"/>
    </source>
</evidence>
<dbReference type="InterPro" id="IPR055163">
    <property type="entry name" value="ALK/LTK-like_GRD"/>
</dbReference>
<accession>A0ABS8AYF5</accession>
<protein>
    <recommendedName>
        <fullName evidence="2">receptor protein-tyrosine kinase</fullName>
        <ecNumber evidence="2">2.7.10.1</ecNumber>
    </recommendedName>
</protein>
<keyword evidence="3" id="KW-1003">Cell membrane</keyword>
<feature type="domain" description="ALK/LTK-like glycine-rich" evidence="18">
    <location>
        <begin position="302"/>
        <end position="433"/>
    </location>
</feature>
<feature type="chain" id="PRO_5046468020" description="receptor protein-tyrosine kinase" evidence="17">
    <location>
        <begin position="36"/>
        <end position="436"/>
    </location>
</feature>
<evidence type="ECO:0000256" key="1">
    <source>
        <dbReference type="ARBA" id="ARBA00004251"/>
    </source>
</evidence>
<evidence type="ECO:0000256" key="6">
    <source>
        <dbReference type="ARBA" id="ARBA00022729"/>
    </source>
</evidence>
<feature type="compositionally biased region" description="Gly residues" evidence="16">
    <location>
        <begin position="410"/>
        <end position="428"/>
    </location>
</feature>
<evidence type="ECO:0000256" key="7">
    <source>
        <dbReference type="ARBA" id="ARBA00022741"/>
    </source>
</evidence>
<evidence type="ECO:0000256" key="13">
    <source>
        <dbReference type="ARBA" id="ARBA00023157"/>
    </source>
</evidence>
<comment type="caution">
    <text evidence="19">The sequence shown here is derived from an EMBL/GenBank/DDBJ whole genome shotgun (WGS) entry which is preliminary data.</text>
</comment>
<gene>
    <name evidence="19" type="ORF">LGH74_22835</name>
</gene>
<reference evidence="19" key="1">
    <citation type="submission" date="2021-10" db="EMBL/GenBank/DDBJ databases">
        <authorList>
            <person name="Dean J.D."/>
            <person name="Kim M.K."/>
            <person name="Newey C.N."/>
            <person name="Stoker T.S."/>
            <person name="Thompson D.W."/>
            <person name="Grose J.H."/>
        </authorList>
    </citation>
    <scope>NUCLEOTIDE SEQUENCE</scope>
    <source>
        <strain evidence="19">BT178</strain>
    </source>
</reference>
<feature type="region of interest" description="Disordered" evidence="16">
    <location>
        <begin position="364"/>
        <end position="383"/>
    </location>
</feature>
<keyword evidence="12" id="KW-0829">Tyrosine-protein kinase</keyword>
<evidence type="ECO:0000256" key="3">
    <source>
        <dbReference type="ARBA" id="ARBA00022475"/>
    </source>
</evidence>
<feature type="region of interest" description="Disordered" evidence="16">
    <location>
        <begin position="181"/>
        <end position="218"/>
    </location>
</feature>
<evidence type="ECO:0000256" key="2">
    <source>
        <dbReference type="ARBA" id="ARBA00011902"/>
    </source>
</evidence>
<feature type="compositionally biased region" description="Gly residues" evidence="16">
    <location>
        <begin position="202"/>
        <end position="218"/>
    </location>
</feature>
<dbReference type="EMBL" id="JAJADR010000012">
    <property type="protein sequence ID" value="MCB2410842.1"/>
    <property type="molecule type" value="Genomic_DNA"/>
</dbReference>
<evidence type="ECO:0000256" key="16">
    <source>
        <dbReference type="SAM" id="MobiDB-lite"/>
    </source>
</evidence>
<evidence type="ECO:0000256" key="15">
    <source>
        <dbReference type="ARBA" id="ARBA00023180"/>
    </source>
</evidence>
<evidence type="ECO:0000313" key="19">
    <source>
        <dbReference type="EMBL" id="MCB2410842.1"/>
    </source>
</evidence>
<keyword evidence="11" id="KW-0472">Membrane</keyword>
<evidence type="ECO:0000256" key="11">
    <source>
        <dbReference type="ARBA" id="ARBA00023136"/>
    </source>
</evidence>
<evidence type="ECO:0000256" key="4">
    <source>
        <dbReference type="ARBA" id="ARBA00022679"/>
    </source>
</evidence>
<keyword evidence="14" id="KW-0675">Receptor</keyword>
<dbReference type="Proteomes" id="UP001165296">
    <property type="component" value="Unassembled WGS sequence"/>
</dbReference>
<evidence type="ECO:0000259" key="18">
    <source>
        <dbReference type="Pfam" id="PF12810"/>
    </source>
</evidence>
<dbReference type="RefSeq" id="WP_262904755.1">
    <property type="nucleotide sequence ID" value="NZ_JAJADR010000012.1"/>
</dbReference>
<feature type="compositionally biased region" description="Gly residues" evidence="16">
    <location>
        <begin position="181"/>
        <end position="194"/>
    </location>
</feature>
<evidence type="ECO:0000256" key="17">
    <source>
        <dbReference type="SAM" id="SignalP"/>
    </source>
</evidence>
<proteinExistence type="predicted"/>
<name>A0ABS8AYF5_9BACT</name>
<feature type="signal peptide" evidence="17">
    <location>
        <begin position="1"/>
        <end position="35"/>
    </location>
</feature>
<keyword evidence="4" id="KW-0808">Transferase</keyword>
<keyword evidence="8" id="KW-0418">Kinase</keyword>
<keyword evidence="7" id="KW-0547">Nucleotide-binding</keyword>
<comment type="subcellular location">
    <subcellularLocation>
        <location evidence="1">Cell membrane</location>
        <topology evidence="1">Single-pass type I membrane protein</topology>
    </subcellularLocation>
</comment>